<comment type="caution">
    <text evidence="3">The sequence shown here is derived from an EMBL/GenBank/DDBJ whole genome shotgun (WGS) entry which is preliminary data.</text>
</comment>
<feature type="compositionally biased region" description="Polar residues" evidence="1">
    <location>
        <begin position="28"/>
        <end position="42"/>
    </location>
</feature>
<proteinExistence type="predicted"/>
<feature type="signal peptide" evidence="2">
    <location>
        <begin position="1"/>
        <end position="29"/>
    </location>
</feature>
<keyword evidence="4" id="KW-1185">Reference proteome</keyword>
<dbReference type="AlphaFoldDB" id="A0A931IYK9"/>
<dbReference type="RefSeq" id="WP_198099998.1">
    <property type="nucleotide sequence ID" value="NZ_JAEDAL010000002.1"/>
</dbReference>
<name>A0A931IYK9_9BURK</name>
<sequence length="99" mass="10316">MLQLRCARNALITAALALALGGCAVTPGAQTHSTEAARSQQAADEYRRAGATGAGETAQQRANVQAREASRACSGVLECVVEVLIYSWLRSPDSPSGKK</sequence>
<evidence type="ECO:0000313" key="4">
    <source>
        <dbReference type="Proteomes" id="UP000620139"/>
    </source>
</evidence>
<evidence type="ECO:0000256" key="1">
    <source>
        <dbReference type="SAM" id="MobiDB-lite"/>
    </source>
</evidence>
<accession>A0A931IYK9</accession>
<keyword evidence="2" id="KW-0732">Signal</keyword>
<dbReference type="EMBL" id="JAEDAL010000002">
    <property type="protein sequence ID" value="MBH9552383.1"/>
    <property type="molecule type" value="Genomic_DNA"/>
</dbReference>
<evidence type="ECO:0000256" key="2">
    <source>
        <dbReference type="SAM" id="SignalP"/>
    </source>
</evidence>
<reference evidence="3" key="1">
    <citation type="submission" date="2020-12" db="EMBL/GenBank/DDBJ databases">
        <title>The genome sequence of Inhella sp. 4Y17.</title>
        <authorList>
            <person name="Liu Y."/>
        </authorList>
    </citation>
    <scope>NUCLEOTIDE SEQUENCE</scope>
    <source>
        <strain evidence="3">4Y10</strain>
    </source>
</reference>
<feature type="chain" id="PRO_5037129374" description="Lipoprotein" evidence="2">
    <location>
        <begin position="30"/>
        <end position="99"/>
    </location>
</feature>
<protein>
    <recommendedName>
        <fullName evidence="5">Lipoprotein</fullName>
    </recommendedName>
</protein>
<feature type="region of interest" description="Disordered" evidence="1">
    <location>
        <begin position="28"/>
        <end position="57"/>
    </location>
</feature>
<dbReference type="PROSITE" id="PS51257">
    <property type="entry name" value="PROKAR_LIPOPROTEIN"/>
    <property type="match status" value="1"/>
</dbReference>
<organism evidence="3 4">
    <name type="scientific">Inhella gelatinilytica</name>
    <dbReference type="NCBI Taxonomy" id="2795030"/>
    <lineage>
        <taxon>Bacteria</taxon>
        <taxon>Pseudomonadati</taxon>
        <taxon>Pseudomonadota</taxon>
        <taxon>Betaproteobacteria</taxon>
        <taxon>Burkholderiales</taxon>
        <taxon>Sphaerotilaceae</taxon>
        <taxon>Inhella</taxon>
    </lineage>
</organism>
<evidence type="ECO:0008006" key="5">
    <source>
        <dbReference type="Google" id="ProtNLM"/>
    </source>
</evidence>
<gene>
    <name evidence="3" type="ORF">I7X43_05905</name>
</gene>
<dbReference type="Proteomes" id="UP000620139">
    <property type="component" value="Unassembled WGS sequence"/>
</dbReference>
<evidence type="ECO:0000313" key="3">
    <source>
        <dbReference type="EMBL" id="MBH9552383.1"/>
    </source>
</evidence>